<reference evidence="3 5" key="2">
    <citation type="submission" date="2018-06" db="EMBL/GenBank/DDBJ databases">
        <authorList>
            <consortium name="Pathogen Informatics"/>
            <person name="Doyle S."/>
        </authorList>
    </citation>
    <scope>NUCLEOTIDE SEQUENCE [LARGE SCALE GENOMIC DNA]</scope>
    <source>
        <strain evidence="3 5">NCTC12437</strain>
    </source>
</reference>
<feature type="region of interest" description="Disordered" evidence="1">
    <location>
        <begin position="406"/>
        <end position="431"/>
    </location>
</feature>
<accession>A0A378IBB2</accession>
<dbReference type="Proteomes" id="UP000054735">
    <property type="component" value="Unassembled WGS sequence"/>
</dbReference>
<dbReference type="STRING" id="28083.Lbir_1987"/>
<keyword evidence="4" id="KW-1185">Reference proteome</keyword>
<evidence type="ECO:0000313" key="5">
    <source>
        <dbReference type="Proteomes" id="UP000255066"/>
    </source>
</evidence>
<dbReference type="AlphaFoldDB" id="A0A378IBB2"/>
<protein>
    <submittedName>
        <fullName evidence="3">Uncharacterized protein</fullName>
    </submittedName>
</protein>
<dbReference type="EMBL" id="LNXT01000039">
    <property type="protein sequence ID" value="KTC69508.1"/>
    <property type="molecule type" value="Genomic_DNA"/>
</dbReference>
<name>A0A378IBB2_9GAMM</name>
<evidence type="ECO:0000313" key="2">
    <source>
        <dbReference type="EMBL" id="KTC69508.1"/>
    </source>
</evidence>
<dbReference type="RefSeq" id="WP_058524006.1">
    <property type="nucleotide sequence ID" value="NZ_CAAAHV010000059.1"/>
</dbReference>
<gene>
    <name evidence="2" type="ORF">Lbir_1987</name>
    <name evidence="3" type="ORF">NCTC12437_02108</name>
</gene>
<reference evidence="2 4" key="1">
    <citation type="submission" date="2015-11" db="EMBL/GenBank/DDBJ databases">
        <title>Genomic analysis of 38 Legionella species identifies large and diverse effector repertoires.</title>
        <authorList>
            <person name="Burstein D."/>
            <person name="Amaro F."/>
            <person name="Zusman T."/>
            <person name="Lifshitz Z."/>
            <person name="Cohen O."/>
            <person name="Gilbert J.A."/>
            <person name="Pupko T."/>
            <person name="Shuman H.A."/>
            <person name="Segal G."/>
        </authorList>
    </citation>
    <scope>NUCLEOTIDE SEQUENCE [LARGE SCALE GENOMIC DNA]</scope>
    <source>
        <strain evidence="2 4">CDC#1407-AL-14</strain>
    </source>
</reference>
<evidence type="ECO:0000313" key="3">
    <source>
        <dbReference type="EMBL" id="STX32323.1"/>
    </source>
</evidence>
<dbReference type="OrthoDB" id="5634016at2"/>
<proteinExistence type="predicted"/>
<organism evidence="3 5">
    <name type="scientific">Legionella birminghamensis</name>
    <dbReference type="NCBI Taxonomy" id="28083"/>
    <lineage>
        <taxon>Bacteria</taxon>
        <taxon>Pseudomonadati</taxon>
        <taxon>Pseudomonadota</taxon>
        <taxon>Gammaproteobacteria</taxon>
        <taxon>Legionellales</taxon>
        <taxon>Legionellaceae</taxon>
        <taxon>Legionella</taxon>
    </lineage>
</organism>
<sequence>MKTKQTVVTLECDILEQFKQLVQQEKHGFFTKNNKATFLEELNGALSLNNTMSIRELASAISTIEDLQIRPLEASKPINFREFLENKHYRTFDDIQSDLSLPEKKMSIMIPESDLQLSGLLVKLHQTLLNYYELSRAHAAGQIPISEVKYSEEQLQATQSFFDLETTSMAEKLPDSSTIINDLKRKGVTLNGRVISSDEHQAIEAFTRDRLDASHSRANRLFHFGGQFLEAILLQEFSHSMQLASRPDFILERGMVKGHIDWVRNPVNQVISGNINLKIFTCTSADPVNKDVPQTFFSIGSDGSSLITLDMKDIEKVIPRASDEVNRKTEGNIVPICEINGRIDIVFNQSLGIHYLKVREFSTKIYTPDLISTKAFVLKPVEEHAVETSPPMKPGIAALLSRMGKFSSPKTGKRDDAIDLPDCSTRESLKI</sequence>
<evidence type="ECO:0000256" key="1">
    <source>
        <dbReference type="SAM" id="MobiDB-lite"/>
    </source>
</evidence>
<evidence type="ECO:0000313" key="4">
    <source>
        <dbReference type="Proteomes" id="UP000054735"/>
    </source>
</evidence>
<dbReference type="EMBL" id="UGNW01000001">
    <property type="protein sequence ID" value="STX32323.1"/>
    <property type="molecule type" value="Genomic_DNA"/>
</dbReference>
<dbReference type="Proteomes" id="UP000255066">
    <property type="component" value="Unassembled WGS sequence"/>
</dbReference>